<dbReference type="AlphaFoldDB" id="A0A366IDD7"/>
<dbReference type="InterPro" id="IPR014729">
    <property type="entry name" value="Rossmann-like_a/b/a_fold"/>
</dbReference>
<dbReference type="OrthoDB" id="9804960at2"/>
<dbReference type="SUPFAM" id="SSF52402">
    <property type="entry name" value="Adenine nucleotide alpha hydrolases-like"/>
    <property type="match status" value="1"/>
</dbReference>
<dbReference type="Gene3D" id="3.40.50.620">
    <property type="entry name" value="HUPs"/>
    <property type="match status" value="1"/>
</dbReference>
<organism evidence="3 4">
    <name type="scientific">Alkalibaculum bacchi</name>
    <dbReference type="NCBI Taxonomy" id="645887"/>
    <lineage>
        <taxon>Bacteria</taxon>
        <taxon>Bacillati</taxon>
        <taxon>Bacillota</taxon>
        <taxon>Clostridia</taxon>
        <taxon>Eubacteriales</taxon>
        <taxon>Eubacteriaceae</taxon>
        <taxon>Alkalibaculum</taxon>
    </lineage>
</organism>
<dbReference type="RefSeq" id="WP_113919690.1">
    <property type="nucleotide sequence ID" value="NZ_CALNCS010000107.1"/>
</dbReference>
<dbReference type="Proteomes" id="UP000253490">
    <property type="component" value="Unassembled WGS sequence"/>
</dbReference>
<dbReference type="PANTHER" id="PTHR21294:SF17">
    <property type="entry name" value="PROTEIN FIXA"/>
    <property type="match status" value="1"/>
</dbReference>
<comment type="caution">
    <text evidence="3">The sequence shown here is derived from an EMBL/GenBank/DDBJ whole genome shotgun (WGS) entry which is preliminary data.</text>
</comment>
<dbReference type="InterPro" id="IPR033948">
    <property type="entry name" value="ETF_beta_N"/>
</dbReference>
<gene>
    <name evidence="3" type="ORF">DES36_10315</name>
</gene>
<dbReference type="PANTHER" id="PTHR21294">
    <property type="entry name" value="ELECTRON TRANSFER FLAVOPROTEIN BETA-SUBUNIT"/>
    <property type="match status" value="1"/>
</dbReference>
<accession>A0A366IDD7</accession>
<dbReference type="GO" id="GO:0009055">
    <property type="term" value="F:electron transfer activity"/>
    <property type="evidence" value="ECO:0007669"/>
    <property type="project" value="InterPro"/>
</dbReference>
<feature type="domain" description="Electron transfer flavoprotein alpha/beta-subunit N-terminal" evidence="2">
    <location>
        <begin position="22"/>
        <end position="213"/>
    </location>
</feature>
<dbReference type="SMART" id="SM00893">
    <property type="entry name" value="ETF"/>
    <property type="match status" value="1"/>
</dbReference>
<reference evidence="3 4" key="1">
    <citation type="submission" date="2018-06" db="EMBL/GenBank/DDBJ databases">
        <title>Genomic Encyclopedia of Type Strains, Phase IV (KMG-IV): sequencing the most valuable type-strain genomes for metagenomic binning, comparative biology and taxonomic classification.</title>
        <authorList>
            <person name="Goeker M."/>
        </authorList>
    </citation>
    <scope>NUCLEOTIDE SEQUENCE [LARGE SCALE GENOMIC DNA]</scope>
    <source>
        <strain evidence="3 4">DSM 22112</strain>
    </source>
</reference>
<proteinExistence type="predicted"/>
<protein>
    <recommendedName>
        <fullName evidence="1">Electron transfer flavoprotein small subunit</fullName>
    </recommendedName>
</protein>
<evidence type="ECO:0000259" key="2">
    <source>
        <dbReference type="SMART" id="SM00893"/>
    </source>
</evidence>
<evidence type="ECO:0000313" key="4">
    <source>
        <dbReference type="Proteomes" id="UP000253490"/>
    </source>
</evidence>
<dbReference type="InterPro" id="IPR014730">
    <property type="entry name" value="ETF_a/b_N"/>
</dbReference>
<dbReference type="InterPro" id="IPR012255">
    <property type="entry name" value="ETF_b"/>
</dbReference>
<dbReference type="Pfam" id="PF01012">
    <property type="entry name" value="ETF"/>
    <property type="match status" value="1"/>
</dbReference>
<keyword evidence="4" id="KW-1185">Reference proteome</keyword>
<dbReference type="PIRSF" id="PIRSF000090">
    <property type="entry name" value="Beta-ETF"/>
    <property type="match status" value="1"/>
</dbReference>
<name>A0A366IDD7_9FIRM</name>
<sequence>MDITVCIKQVPSTSEVEIDQETGNLKRDGVDAKINPYDLFAIEGAVQIKEQTGATINVVTMGPNQAADILHEAFTLGADHGYLITDRKCAGADVLATAKALSEGIKKIGKADLIICGKQTTDGDTAQVGAEIAELLDIPHANNILAIKEIKKESLVVDVDMPTMIQTIEIKLPCLISVDKDLNQPRLPSYKVKKATKNKEITAYGVCDFEDSNEMHYGMNGSATQVIRIFPPTSNSNTESWEGTSDELATKIADKIVELKIL</sequence>
<dbReference type="CDD" id="cd01714">
    <property type="entry name" value="ETF_beta"/>
    <property type="match status" value="1"/>
</dbReference>
<evidence type="ECO:0000313" key="3">
    <source>
        <dbReference type="EMBL" id="RBP68254.1"/>
    </source>
</evidence>
<dbReference type="EMBL" id="QNRX01000003">
    <property type="protein sequence ID" value="RBP68254.1"/>
    <property type="molecule type" value="Genomic_DNA"/>
</dbReference>
<evidence type="ECO:0000256" key="1">
    <source>
        <dbReference type="ARBA" id="ARBA00042002"/>
    </source>
</evidence>